<proteinExistence type="predicted"/>
<organism evidence="2">
    <name type="scientific">Serratia fonticola</name>
    <dbReference type="NCBI Taxonomy" id="47917"/>
    <lineage>
        <taxon>Bacteria</taxon>
        <taxon>Pseudomonadati</taxon>
        <taxon>Pseudomonadota</taxon>
        <taxon>Gammaproteobacteria</taxon>
        <taxon>Enterobacterales</taxon>
        <taxon>Yersiniaceae</taxon>
        <taxon>Serratia</taxon>
    </lineage>
</organism>
<keyword evidence="1" id="KW-0812">Transmembrane</keyword>
<feature type="transmembrane region" description="Helical" evidence="1">
    <location>
        <begin position="142"/>
        <end position="160"/>
    </location>
</feature>
<evidence type="ECO:0008006" key="3">
    <source>
        <dbReference type="Google" id="ProtNLM"/>
    </source>
</evidence>
<dbReference type="EMBL" id="VISQ01000001">
    <property type="protein sequence ID" value="TVZ71296.1"/>
    <property type="molecule type" value="Genomic_DNA"/>
</dbReference>
<evidence type="ECO:0000256" key="1">
    <source>
        <dbReference type="SAM" id="Phobius"/>
    </source>
</evidence>
<dbReference type="OrthoDB" id="6637463at2"/>
<keyword evidence="1" id="KW-0472">Membrane</keyword>
<protein>
    <recommendedName>
        <fullName evidence="3">DUF3592 domain-containing protein</fullName>
    </recommendedName>
</protein>
<dbReference type="AlphaFoldDB" id="A0A542D1A3"/>
<keyword evidence="1" id="KW-1133">Transmembrane helix</keyword>
<feature type="transmembrane region" description="Helical" evidence="1">
    <location>
        <begin position="15"/>
        <end position="41"/>
    </location>
</feature>
<evidence type="ECO:0000313" key="2">
    <source>
        <dbReference type="EMBL" id="TVZ71296.1"/>
    </source>
</evidence>
<comment type="caution">
    <text evidence="2">The sequence shown here is derived from an EMBL/GenBank/DDBJ whole genome shotgun (WGS) entry which is preliminary data.</text>
</comment>
<name>A0A542D1A3_SERFO</name>
<accession>A0A542D1A3</accession>
<reference evidence="2" key="1">
    <citation type="submission" date="2019-06" db="EMBL/GenBank/DDBJ databases">
        <authorList>
            <person name="Deangelis K."/>
            <person name="Huntemann M."/>
            <person name="Clum A."/>
            <person name="Pillay M."/>
            <person name="Palaniappan K."/>
            <person name="Varghese N."/>
            <person name="Mikhailova N."/>
            <person name="Stamatis D."/>
            <person name="Reddy T."/>
            <person name="Daum C."/>
            <person name="Shapiro N."/>
            <person name="Ivanova N."/>
            <person name="Kyrpides N."/>
            <person name="Woyke T."/>
        </authorList>
    </citation>
    <scope>NUCLEOTIDE SEQUENCE [LARGE SCALE GENOMIC DNA]</scope>
    <source>
        <strain evidence="2">128R</strain>
    </source>
</reference>
<reference evidence="2" key="2">
    <citation type="submission" date="2019-08" db="EMBL/GenBank/DDBJ databases">
        <title>Investigation of anaerobic lignin degradation for improved lignocellulosic biofuels.</title>
        <authorList>
            <person name="Deangelis K.PhD."/>
        </authorList>
    </citation>
    <scope>NUCLEOTIDE SEQUENCE [LARGE SCALE GENOMIC DNA]</scope>
    <source>
        <strain evidence="2">128R</strain>
    </source>
</reference>
<gene>
    <name evidence="2" type="ORF">FHU10_3920</name>
</gene>
<sequence>MEIKEKIQRPQNKSWLAVMIISLVISLLALTLAALSAYSIWRNFNSIGPHKFITTGQVMIKEVKEKTGRRSYRTVNKNVAVFQTEDGQYRYEGEITPIQRTRIQRGSRYSRTYEVFVDRYGSYKVTTLDKAAKNNDNGKTNLIIFSVISAVGMLATYCAFGKWRPKPPPGIVS</sequence>